<gene>
    <name evidence="13" type="ORF">EVG20_g4371</name>
</gene>
<dbReference type="SMART" id="SM00332">
    <property type="entry name" value="PP2Cc"/>
    <property type="match status" value="1"/>
</dbReference>
<keyword evidence="6 10" id="KW-0378">Hydrolase</keyword>
<evidence type="ECO:0000256" key="6">
    <source>
        <dbReference type="ARBA" id="ARBA00022801"/>
    </source>
</evidence>
<dbReference type="InterPro" id="IPR001932">
    <property type="entry name" value="PPM-type_phosphatase-like_dom"/>
</dbReference>
<feature type="compositionally biased region" description="Basic and acidic residues" evidence="11">
    <location>
        <begin position="423"/>
        <end position="454"/>
    </location>
</feature>
<protein>
    <recommendedName>
        <fullName evidence="4">protein-serine/threonine phosphatase</fullName>
        <ecNumber evidence="4">3.1.3.16</ecNumber>
    </recommendedName>
</protein>
<keyword evidence="5" id="KW-0479">Metal-binding</keyword>
<sequence length="551" mass="60612">MLFPAATEKHTESGGDSRFIYGVSEMQGWRVTMEDAHATELRLDEGEDTNTFFAVYDGHGGSSVARFAGTNVHKRLVKEEAYREGNYPEALKRSFLGTDEDLLGDPSYTRDPSGCTAVAALITKDKKIFVANAGDSRTVLSVKGEVKPLSFDHKPQNETEKNRVWAAGGFIEFGRVMGNLALARALGDFEYKKDYNIPPEDQIITSNPEITQHDINDDDEFLILACDGIWDCLTSQQVVNIVRLQVSEGKELTEICENICELCLAPDTTSGAGIGCDNMTAMIVALLNGKTKEEWYAMIKERVQNHEGYATPDTLPQIYATTRLLSFKARRQAMEERDRILAERESPKIEDDRSEAFGLFSSGGISFTPGIGIYSGTPPNLMFEQDDSDEDENMGQLTEDRMLFNKIDFTADSPDVTKSLKDQLDEFERDEVDKESEGDFKMDEADDEALKEPFDSVIDLSKAEQDRAENLAQHHSPPSPSSTETQSATSTTPGATTPASKLQGEAPPPPKPLVNGNTLPEQLHSVPGGDAPHPAVEAEGLLDHSEDPLKG</sequence>
<dbReference type="InterPro" id="IPR015655">
    <property type="entry name" value="PP2C"/>
</dbReference>
<dbReference type="Proteomes" id="UP000298327">
    <property type="component" value="Unassembled WGS sequence"/>
</dbReference>
<comment type="cofactor">
    <cofactor evidence="2">
        <name>Mg(2+)</name>
        <dbReference type="ChEBI" id="CHEBI:18420"/>
    </cofactor>
</comment>
<dbReference type="GO" id="GO:0004722">
    <property type="term" value="F:protein serine/threonine phosphatase activity"/>
    <property type="evidence" value="ECO:0007669"/>
    <property type="project" value="UniProtKB-EC"/>
</dbReference>
<dbReference type="SUPFAM" id="SSF81606">
    <property type="entry name" value="PP2C-like"/>
    <property type="match status" value="1"/>
</dbReference>
<comment type="cofactor">
    <cofactor evidence="1">
        <name>Mn(2+)</name>
        <dbReference type="ChEBI" id="CHEBI:29035"/>
    </cofactor>
</comment>
<dbReference type="InterPro" id="IPR036457">
    <property type="entry name" value="PPM-type-like_dom_sf"/>
</dbReference>
<dbReference type="STRING" id="205917.A0A4Y9YWB9"/>
<dbReference type="Pfam" id="PF00481">
    <property type="entry name" value="PP2C"/>
    <property type="match status" value="1"/>
</dbReference>
<evidence type="ECO:0000313" key="13">
    <source>
        <dbReference type="EMBL" id="TFY66724.1"/>
    </source>
</evidence>
<dbReference type="PROSITE" id="PS01032">
    <property type="entry name" value="PPM_1"/>
    <property type="match status" value="1"/>
</dbReference>
<evidence type="ECO:0000313" key="14">
    <source>
        <dbReference type="Proteomes" id="UP000298327"/>
    </source>
</evidence>
<evidence type="ECO:0000256" key="2">
    <source>
        <dbReference type="ARBA" id="ARBA00001946"/>
    </source>
</evidence>
<reference evidence="13 14" key="1">
    <citation type="submission" date="2019-02" db="EMBL/GenBank/DDBJ databases">
        <title>Genome sequencing of the rare red list fungi Dentipellis fragilis.</title>
        <authorList>
            <person name="Buettner E."/>
            <person name="Kellner H."/>
        </authorList>
    </citation>
    <scope>NUCLEOTIDE SEQUENCE [LARGE SCALE GENOMIC DNA]</scope>
    <source>
        <strain evidence="13 14">DSM 105465</strain>
    </source>
</reference>
<dbReference type="OrthoDB" id="10264738at2759"/>
<keyword evidence="8" id="KW-0464">Manganese</keyword>
<feature type="domain" description="PPM-type phosphatase" evidence="12">
    <location>
        <begin position="20"/>
        <end position="286"/>
    </location>
</feature>
<evidence type="ECO:0000256" key="9">
    <source>
        <dbReference type="ARBA" id="ARBA00048832"/>
    </source>
</evidence>
<evidence type="ECO:0000256" key="5">
    <source>
        <dbReference type="ARBA" id="ARBA00022723"/>
    </source>
</evidence>
<feature type="region of interest" description="Disordered" evidence="11">
    <location>
        <begin position="423"/>
        <end position="551"/>
    </location>
</feature>
<dbReference type="Gene3D" id="3.60.40.10">
    <property type="entry name" value="PPM-type phosphatase domain"/>
    <property type="match status" value="1"/>
</dbReference>
<evidence type="ECO:0000259" key="12">
    <source>
        <dbReference type="PROSITE" id="PS51746"/>
    </source>
</evidence>
<proteinExistence type="inferred from homology"/>
<dbReference type="AlphaFoldDB" id="A0A4Y9YWB9"/>
<dbReference type="CDD" id="cd00143">
    <property type="entry name" value="PP2Cc"/>
    <property type="match status" value="1"/>
</dbReference>
<evidence type="ECO:0000256" key="7">
    <source>
        <dbReference type="ARBA" id="ARBA00022912"/>
    </source>
</evidence>
<evidence type="ECO:0000256" key="10">
    <source>
        <dbReference type="RuleBase" id="RU003465"/>
    </source>
</evidence>
<dbReference type="PROSITE" id="PS51746">
    <property type="entry name" value="PPM_2"/>
    <property type="match status" value="1"/>
</dbReference>
<dbReference type="PANTHER" id="PTHR13832:SF565">
    <property type="entry name" value="AT28366P-RELATED"/>
    <property type="match status" value="1"/>
</dbReference>
<keyword evidence="14" id="KW-1185">Reference proteome</keyword>
<evidence type="ECO:0000256" key="3">
    <source>
        <dbReference type="ARBA" id="ARBA00006702"/>
    </source>
</evidence>
<dbReference type="EMBL" id="SEOQ01000223">
    <property type="protein sequence ID" value="TFY66724.1"/>
    <property type="molecule type" value="Genomic_DNA"/>
</dbReference>
<feature type="compositionally biased region" description="Basic and acidic residues" evidence="11">
    <location>
        <begin position="541"/>
        <end position="551"/>
    </location>
</feature>
<evidence type="ECO:0000256" key="8">
    <source>
        <dbReference type="ARBA" id="ARBA00023211"/>
    </source>
</evidence>
<comment type="catalytic activity">
    <reaction evidence="9">
        <text>O-phospho-L-threonyl-[protein] + H2O = L-threonyl-[protein] + phosphate</text>
        <dbReference type="Rhea" id="RHEA:47004"/>
        <dbReference type="Rhea" id="RHEA-COMP:11060"/>
        <dbReference type="Rhea" id="RHEA-COMP:11605"/>
        <dbReference type="ChEBI" id="CHEBI:15377"/>
        <dbReference type="ChEBI" id="CHEBI:30013"/>
        <dbReference type="ChEBI" id="CHEBI:43474"/>
        <dbReference type="ChEBI" id="CHEBI:61977"/>
        <dbReference type="EC" id="3.1.3.16"/>
    </reaction>
    <physiologicalReaction direction="left-to-right" evidence="9">
        <dbReference type="Rhea" id="RHEA:47005"/>
    </physiologicalReaction>
</comment>
<feature type="compositionally biased region" description="Low complexity" evidence="11">
    <location>
        <begin position="481"/>
        <end position="500"/>
    </location>
</feature>
<comment type="caution">
    <text evidence="13">The sequence shown here is derived from an EMBL/GenBank/DDBJ whole genome shotgun (WGS) entry which is preliminary data.</text>
</comment>
<keyword evidence="7 10" id="KW-0904">Protein phosphatase</keyword>
<evidence type="ECO:0000256" key="4">
    <source>
        <dbReference type="ARBA" id="ARBA00013081"/>
    </source>
</evidence>
<comment type="similarity">
    <text evidence="3 10">Belongs to the PP2C family.</text>
</comment>
<dbReference type="EC" id="3.1.3.16" evidence="4"/>
<evidence type="ECO:0000256" key="11">
    <source>
        <dbReference type="SAM" id="MobiDB-lite"/>
    </source>
</evidence>
<name>A0A4Y9YWB9_9AGAM</name>
<dbReference type="FunFam" id="3.60.40.10:FF:000016">
    <property type="entry name" value="Protein phosphatase 2C"/>
    <property type="match status" value="1"/>
</dbReference>
<dbReference type="InterPro" id="IPR000222">
    <property type="entry name" value="PP2C_BS"/>
</dbReference>
<organism evidence="13 14">
    <name type="scientific">Dentipellis fragilis</name>
    <dbReference type="NCBI Taxonomy" id="205917"/>
    <lineage>
        <taxon>Eukaryota</taxon>
        <taxon>Fungi</taxon>
        <taxon>Dikarya</taxon>
        <taxon>Basidiomycota</taxon>
        <taxon>Agaricomycotina</taxon>
        <taxon>Agaricomycetes</taxon>
        <taxon>Russulales</taxon>
        <taxon>Hericiaceae</taxon>
        <taxon>Dentipellis</taxon>
    </lineage>
</organism>
<dbReference type="PANTHER" id="PTHR13832">
    <property type="entry name" value="PROTEIN PHOSPHATASE 2C"/>
    <property type="match status" value="1"/>
</dbReference>
<evidence type="ECO:0000256" key="1">
    <source>
        <dbReference type="ARBA" id="ARBA00001936"/>
    </source>
</evidence>
<dbReference type="GO" id="GO:0046872">
    <property type="term" value="F:metal ion binding"/>
    <property type="evidence" value="ECO:0007669"/>
    <property type="project" value="UniProtKB-KW"/>
</dbReference>
<accession>A0A4Y9YWB9</accession>